<sequence length="258" mass="27329">MWSSRSRQVTLATAVLSLVSGCAVPMESEAEPLPPPSAYDVLTNRCDGGDGAACVEVGTQYRELGELPLAAAYFRRACDLANPFGCAALARAWDRGEGVERDPTAATSLYVSACLGGHASSCISAAAGVGAPDSIEFMRRGCTAEPALCRPRPEPSLTGVDPLDQANVVLVMAARRDDLRNCYRRSLAQRLTLRGRVALEIAISGDGRVRAAAIVENIREAPEVGACVLEVIGNTAFAPTISGELAVIPWRVQFEPER</sequence>
<dbReference type="Gene3D" id="1.25.40.10">
    <property type="entry name" value="Tetratricopeptide repeat domain"/>
    <property type="match status" value="1"/>
</dbReference>
<name>A0ABT5BEM5_9BACT</name>
<dbReference type="PROSITE" id="PS51257">
    <property type="entry name" value="PROKAR_LIPOPROTEIN"/>
    <property type="match status" value="1"/>
</dbReference>
<evidence type="ECO:0000256" key="2">
    <source>
        <dbReference type="ARBA" id="ARBA00022737"/>
    </source>
</evidence>
<dbReference type="InterPro" id="IPR011990">
    <property type="entry name" value="TPR-like_helical_dom_sf"/>
</dbReference>
<dbReference type="PANTHER" id="PTHR13891:SF1">
    <property type="entry name" value="CYTOCHROME C OXIDASE ASSEMBLY FACTOR 7"/>
    <property type="match status" value="1"/>
</dbReference>
<keyword evidence="2" id="KW-0677">Repeat</keyword>
<keyword evidence="4" id="KW-1185">Reference proteome</keyword>
<dbReference type="SMART" id="SM00671">
    <property type="entry name" value="SEL1"/>
    <property type="match status" value="2"/>
</dbReference>
<dbReference type="NCBIfam" id="NF033768">
    <property type="entry name" value="myxo_SS_tail"/>
    <property type="match status" value="1"/>
</dbReference>
<dbReference type="EMBL" id="JAQNDN010000019">
    <property type="protein sequence ID" value="MDC0672600.1"/>
    <property type="molecule type" value="Genomic_DNA"/>
</dbReference>
<evidence type="ECO:0000313" key="4">
    <source>
        <dbReference type="Proteomes" id="UP001217838"/>
    </source>
</evidence>
<protein>
    <submittedName>
        <fullName evidence="3">AgmX/PglI C-terminal domain-containing protein</fullName>
    </submittedName>
</protein>
<comment type="similarity">
    <text evidence="1">Belongs to the hcp beta-lactamase family.</text>
</comment>
<dbReference type="InterPro" id="IPR049806">
    <property type="entry name" value="MasK-like_C"/>
</dbReference>
<accession>A0ABT5BEM5</accession>
<dbReference type="Proteomes" id="UP001217838">
    <property type="component" value="Unassembled WGS sequence"/>
</dbReference>
<gene>
    <name evidence="3" type="ORF">POL58_32920</name>
</gene>
<organism evidence="3 4">
    <name type="scientific">Nannocystis radixulma</name>
    <dbReference type="NCBI Taxonomy" id="2995305"/>
    <lineage>
        <taxon>Bacteria</taxon>
        <taxon>Pseudomonadati</taxon>
        <taxon>Myxococcota</taxon>
        <taxon>Polyangia</taxon>
        <taxon>Nannocystales</taxon>
        <taxon>Nannocystaceae</taxon>
        <taxon>Nannocystis</taxon>
    </lineage>
</organism>
<dbReference type="InterPro" id="IPR040239">
    <property type="entry name" value="HcpB-like"/>
</dbReference>
<dbReference type="InterPro" id="IPR006597">
    <property type="entry name" value="Sel1-like"/>
</dbReference>
<reference evidence="3 4" key="1">
    <citation type="submission" date="2022-11" db="EMBL/GenBank/DDBJ databases">
        <title>Minimal conservation of predation-associated metabolite biosynthetic gene clusters underscores biosynthetic potential of Myxococcota including descriptions for ten novel species: Archangium lansinium sp. nov., Myxococcus landrumus sp. nov., Nannocystis bai.</title>
        <authorList>
            <person name="Ahearne A."/>
            <person name="Stevens C."/>
            <person name="Dowd S."/>
        </authorList>
    </citation>
    <scope>NUCLEOTIDE SEQUENCE [LARGE SCALE GENOMIC DNA]</scope>
    <source>
        <strain evidence="3 4">NCELM</strain>
    </source>
</reference>
<proteinExistence type="inferred from homology"/>
<comment type="caution">
    <text evidence="3">The sequence shown here is derived from an EMBL/GenBank/DDBJ whole genome shotgun (WGS) entry which is preliminary data.</text>
</comment>
<dbReference type="SUPFAM" id="SSF81901">
    <property type="entry name" value="HCP-like"/>
    <property type="match status" value="1"/>
</dbReference>
<dbReference type="RefSeq" id="WP_272004489.1">
    <property type="nucleotide sequence ID" value="NZ_JAQNDN010000019.1"/>
</dbReference>
<evidence type="ECO:0000256" key="1">
    <source>
        <dbReference type="ARBA" id="ARBA00008486"/>
    </source>
</evidence>
<dbReference type="PANTHER" id="PTHR13891">
    <property type="entry name" value="CYTOCHROME C OXIDASE ASSEMBLY FACTOR 7"/>
    <property type="match status" value="1"/>
</dbReference>
<evidence type="ECO:0000313" key="3">
    <source>
        <dbReference type="EMBL" id="MDC0672600.1"/>
    </source>
</evidence>